<sequence>MDGPHGNNVLGTDSRRRCSVVGENVPSVADNAIPALLLYSSGCLRSPEPASRRSVRLRKLTRHNEGLVLAIFIEPHFRGAGRVGDSALRAVDEKELEVGGNERRRPGTRTR</sequence>
<evidence type="ECO:0000313" key="1">
    <source>
        <dbReference type="EMBL" id="KAJ7686837.1"/>
    </source>
</evidence>
<evidence type="ECO:0000313" key="2">
    <source>
        <dbReference type="Proteomes" id="UP001221757"/>
    </source>
</evidence>
<name>A0AAD7GGE4_MYCRO</name>
<keyword evidence="2" id="KW-1185">Reference proteome</keyword>
<dbReference type="AlphaFoldDB" id="A0AAD7GGE4"/>
<dbReference type="EMBL" id="JARKIE010000093">
    <property type="protein sequence ID" value="KAJ7686837.1"/>
    <property type="molecule type" value="Genomic_DNA"/>
</dbReference>
<proteinExistence type="predicted"/>
<reference evidence="1" key="1">
    <citation type="submission" date="2023-03" db="EMBL/GenBank/DDBJ databases">
        <title>Massive genome expansion in bonnet fungi (Mycena s.s.) driven by repeated elements and novel gene families across ecological guilds.</title>
        <authorList>
            <consortium name="Lawrence Berkeley National Laboratory"/>
            <person name="Harder C.B."/>
            <person name="Miyauchi S."/>
            <person name="Viragh M."/>
            <person name="Kuo A."/>
            <person name="Thoen E."/>
            <person name="Andreopoulos B."/>
            <person name="Lu D."/>
            <person name="Skrede I."/>
            <person name="Drula E."/>
            <person name="Henrissat B."/>
            <person name="Morin E."/>
            <person name="Kohler A."/>
            <person name="Barry K."/>
            <person name="LaButti K."/>
            <person name="Morin E."/>
            <person name="Salamov A."/>
            <person name="Lipzen A."/>
            <person name="Mereny Z."/>
            <person name="Hegedus B."/>
            <person name="Baldrian P."/>
            <person name="Stursova M."/>
            <person name="Weitz H."/>
            <person name="Taylor A."/>
            <person name="Grigoriev I.V."/>
            <person name="Nagy L.G."/>
            <person name="Martin F."/>
            <person name="Kauserud H."/>
        </authorList>
    </citation>
    <scope>NUCLEOTIDE SEQUENCE</scope>
    <source>
        <strain evidence="1">CBHHK067</strain>
    </source>
</reference>
<accession>A0AAD7GGE4</accession>
<protein>
    <submittedName>
        <fullName evidence="1">Uncharacterized protein</fullName>
    </submittedName>
</protein>
<comment type="caution">
    <text evidence="1">The sequence shown here is derived from an EMBL/GenBank/DDBJ whole genome shotgun (WGS) entry which is preliminary data.</text>
</comment>
<organism evidence="1 2">
    <name type="scientific">Mycena rosella</name>
    <name type="common">Pink bonnet</name>
    <name type="synonym">Agaricus rosellus</name>
    <dbReference type="NCBI Taxonomy" id="1033263"/>
    <lineage>
        <taxon>Eukaryota</taxon>
        <taxon>Fungi</taxon>
        <taxon>Dikarya</taxon>
        <taxon>Basidiomycota</taxon>
        <taxon>Agaricomycotina</taxon>
        <taxon>Agaricomycetes</taxon>
        <taxon>Agaricomycetidae</taxon>
        <taxon>Agaricales</taxon>
        <taxon>Marasmiineae</taxon>
        <taxon>Mycenaceae</taxon>
        <taxon>Mycena</taxon>
    </lineage>
</organism>
<dbReference type="Proteomes" id="UP001221757">
    <property type="component" value="Unassembled WGS sequence"/>
</dbReference>
<gene>
    <name evidence="1" type="ORF">B0H17DRAFT_1071275</name>
</gene>